<evidence type="ECO:0000256" key="1">
    <source>
        <dbReference type="SAM" id="MobiDB-lite"/>
    </source>
</evidence>
<evidence type="ECO:0008006" key="4">
    <source>
        <dbReference type="Google" id="ProtNLM"/>
    </source>
</evidence>
<name>A0A2H0CTA0_9BACT</name>
<reference evidence="2 3" key="1">
    <citation type="submission" date="2017-09" db="EMBL/GenBank/DDBJ databases">
        <title>Depth-based differentiation of microbial function through sediment-hosted aquifers and enrichment of novel symbionts in the deep terrestrial subsurface.</title>
        <authorList>
            <person name="Probst A.J."/>
            <person name="Ladd B."/>
            <person name="Jarett J.K."/>
            <person name="Geller-Mcgrath D.E."/>
            <person name="Sieber C.M."/>
            <person name="Emerson J.B."/>
            <person name="Anantharaman K."/>
            <person name="Thomas B.C."/>
            <person name="Malmstrom R."/>
            <person name="Stieglmeier M."/>
            <person name="Klingl A."/>
            <person name="Woyke T."/>
            <person name="Ryan C.M."/>
            <person name="Banfield J.F."/>
        </authorList>
    </citation>
    <scope>NUCLEOTIDE SEQUENCE [LARGE SCALE GENOMIC DNA]</scope>
    <source>
        <strain evidence="2">CG22_combo_CG10-13_8_21_14_all_47_15</strain>
    </source>
</reference>
<feature type="compositionally biased region" description="Low complexity" evidence="1">
    <location>
        <begin position="142"/>
        <end position="155"/>
    </location>
</feature>
<feature type="non-terminal residue" evidence="2">
    <location>
        <position position="493"/>
    </location>
</feature>
<feature type="region of interest" description="Disordered" evidence="1">
    <location>
        <begin position="90"/>
        <end position="111"/>
    </location>
</feature>
<gene>
    <name evidence="2" type="ORF">COW88_02800</name>
</gene>
<proteinExistence type="predicted"/>
<dbReference type="AlphaFoldDB" id="A0A2H0CTA0"/>
<evidence type="ECO:0000313" key="3">
    <source>
        <dbReference type="Proteomes" id="UP000230638"/>
    </source>
</evidence>
<comment type="caution">
    <text evidence="2">The sequence shown here is derived from an EMBL/GenBank/DDBJ whole genome shotgun (WGS) entry which is preliminary data.</text>
</comment>
<accession>A0A2H0CTA0</accession>
<feature type="region of interest" description="Disordered" evidence="1">
    <location>
        <begin position="131"/>
        <end position="160"/>
    </location>
</feature>
<sequence length="493" mass="52606">MSGNNSEIILAGRLYISAKLAGELTGYTSDYIGQLSRAGKIQGKILGRTRFVDKESLLSYLRETDELSSAEKEKKLSKITSGTASYDITDTVSDTQLPPLSKEKYREPSPELSSAWGEVSYSVEADTRRGIGEDASPASKTASSAGNHNAHNAHGVHISPKEILTTMRAESAEPAARAVQLAPSRLLPSGMGHALLAQIASLVTGITLITAGSALFAVSIENTPIAGMLAGTEKRMFYAVESDTNDSARFANVLARAVMNTAMFGDTMHYSATAFRVSAATVAAVHELSAEESPKASRIAVESVFLGDYTIRDKLGSFGRAVRSLFNKSALTVYRTLASLFNTSAPAADTSGLAQYDGIESSSISDTDGDTESALAELSYDDEKISLAEPVDDKLPAERSRASDASASVYASAEPVVIEKRIFEQPIFNISGVSEELLTERLQVLDNKLTSKLNELSAREAGNTTVIHQNIAQSQRIDTLKNVTITNLTVSSV</sequence>
<dbReference type="Proteomes" id="UP000230638">
    <property type="component" value="Unassembled WGS sequence"/>
</dbReference>
<evidence type="ECO:0000313" key="2">
    <source>
        <dbReference type="EMBL" id="PIP73155.1"/>
    </source>
</evidence>
<dbReference type="EMBL" id="PCTL01000028">
    <property type="protein sequence ID" value="PIP73155.1"/>
    <property type="molecule type" value="Genomic_DNA"/>
</dbReference>
<protein>
    <recommendedName>
        <fullName evidence="4">Helix-turn-helix domain-containing protein</fullName>
    </recommendedName>
</protein>
<organism evidence="2 3">
    <name type="scientific">Candidatus Lloydbacteria bacterium CG22_combo_CG10-13_8_21_14_all_47_15</name>
    <dbReference type="NCBI Taxonomy" id="1974635"/>
    <lineage>
        <taxon>Bacteria</taxon>
        <taxon>Candidatus Lloydiibacteriota</taxon>
    </lineage>
</organism>